<feature type="region of interest" description="Disordered" evidence="6">
    <location>
        <begin position="540"/>
        <end position="681"/>
    </location>
</feature>
<feature type="compositionally biased region" description="Polar residues" evidence="6">
    <location>
        <begin position="406"/>
        <end position="419"/>
    </location>
</feature>
<feature type="compositionally biased region" description="Polar residues" evidence="6">
    <location>
        <begin position="327"/>
        <end position="339"/>
    </location>
</feature>
<sequence length="1115" mass="121458">EKEKEKERSKDKERERVTGKRGRPPKINRETESVTVPISAQKDNEQTSKNEFNSPSRGRKDEKNASKTADVHHAKSASIATERSTRHSIDQTTVDAGKSSAPTTPKTNELKANNILVAYVPQRQAAKKAAEQLKSSGKLPAVNEAMPEEKERQERNEKESKLRTPDGRSTRMPPMRRMSMRDNTSLTSKEAVATVAKTPTSSRRRSKDTSVEISSQQQQQQTPTKKSTAAAVLSESSSSGSDGSTSSSSSDGSSDSGSSSDSSDAESEVAEEEERLTRATAANKRSPRKSIDKPPAAARHNSSSNNTTSATTTTKSPKSSPQKQLRRNISNTSSSSGNAVTVEEPAAENKQPKSTKRKLSLDDKTKKPTVKQASTDAAIVVDDEEEGTASAQLNSMCTRAMRRSKSGPSSPPHQSQLTTETDKKVDQKLQSKSPKSIPLTHSISSTSDRISESDSEKSKTVLTLTEEITQRKASNSNSNSSIATSQQGNSKNQNKNQGSLDKLLNKLEQEASRSSMIGAMDTGTPLPVSLLPSNILDEKSDAKEIASTTTPTSTSTPVVDATLTVPPEPPKIIIDTKNESGEVPMDIDEELTTAPTHTTLPSSKICDLEDIDERPPAAPMPASPPSPATSVSDDELSNASDERSSVTGGRRRRRLHRRHRRTRPGSPPLSPEEEHTHHTQHLLNEMELLRELEEERKMAANASKYSASSSSPAVAVIPPEPPEIIELDSNSNSTGSDRLKQQQQQQPQHMLTNTTNQLQHQHMHNQNNEQMLLSNGVGVGLNTGIGVNVGIGGNTGGMLLTPQNGYLPLTNSTQLLSTPKIEDFKLDNNNLAMGEHGQTYRGFIAVIKENFGFIETLSHDEEVFFHFSNYVGNPNWLELGQEVEYTLSPNGNTSASGNCLPAENVRTLPKGSIPQPAILDGTHNGIVARPLRCINPDQQEYAGLIEVLDETKQSVLTQHEFGITSLVNKRDLLQKGDLVTFRIDEIGRAADINAVRQKKRATVDSIKGQFGFLNYEIEDGKKLFFHMSEVQGNAVALHPGDTVEFSVVTNQRNGKSSACNVLKINDRPDRLISRLKLNADDTVPRLIITRAPRGPQSKGFLPQARIARIPGILIE</sequence>
<proteinExistence type="inferred from homology"/>
<protein>
    <submittedName>
        <fullName evidence="8">Cold shock domain-containing protein E1</fullName>
    </submittedName>
</protein>
<feature type="domain" description="CSD" evidence="7">
    <location>
        <begin position="998"/>
        <end position="1063"/>
    </location>
</feature>
<evidence type="ECO:0000313" key="8">
    <source>
        <dbReference type="EMBL" id="JAC47192.1"/>
    </source>
</evidence>
<gene>
    <name evidence="8" type="primary">CSDE1</name>
</gene>
<comment type="similarity">
    <text evidence="5">Belongs to the UNR family.</text>
</comment>
<feature type="compositionally biased region" description="Low complexity" evidence="6">
    <location>
        <begin position="547"/>
        <end position="557"/>
    </location>
</feature>
<reference evidence="8" key="1">
    <citation type="journal article" date="2014" name="BMC Genomics">
        <title>Characterizing the developmental transcriptome of the oriental fruit fly, Bactrocera dorsalis (Diptera: Tephritidae) through comparative genomic analysis with Drosophila melanogaster utilizing modENCODE datasets.</title>
        <authorList>
            <person name="Geib S.M."/>
            <person name="Calla B."/>
            <person name="Hall B."/>
            <person name="Hou S."/>
            <person name="Manoukis N.C."/>
        </authorList>
    </citation>
    <scope>NUCLEOTIDE SEQUENCE</scope>
    <source>
        <strain evidence="8">Punador</strain>
    </source>
</reference>
<feature type="compositionally biased region" description="Basic and acidic residues" evidence="6">
    <location>
        <begin position="449"/>
        <end position="459"/>
    </location>
</feature>
<dbReference type="PROSITE" id="PS51857">
    <property type="entry name" value="CSD_2"/>
    <property type="match status" value="2"/>
</dbReference>
<feature type="compositionally biased region" description="Basic and acidic residues" evidence="6">
    <location>
        <begin position="147"/>
        <end position="169"/>
    </location>
</feature>
<feature type="compositionally biased region" description="Low complexity" evidence="6">
    <location>
        <begin position="302"/>
        <end position="321"/>
    </location>
</feature>
<keyword evidence="2" id="KW-0963">Cytoplasm</keyword>
<organism evidence="8">
    <name type="scientific">Bactrocera dorsalis</name>
    <name type="common">Oriental fruit fly</name>
    <name type="synonym">Dacus dorsalis</name>
    <dbReference type="NCBI Taxonomy" id="27457"/>
    <lineage>
        <taxon>Eukaryota</taxon>
        <taxon>Metazoa</taxon>
        <taxon>Ecdysozoa</taxon>
        <taxon>Arthropoda</taxon>
        <taxon>Hexapoda</taxon>
        <taxon>Insecta</taxon>
        <taxon>Pterygota</taxon>
        <taxon>Neoptera</taxon>
        <taxon>Endopterygota</taxon>
        <taxon>Diptera</taxon>
        <taxon>Brachycera</taxon>
        <taxon>Muscomorpha</taxon>
        <taxon>Tephritoidea</taxon>
        <taxon>Tephritidae</taxon>
        <taxon>Bactrocera</taxon>
        <taxon>Bactrocera</taxon>
    </lineage>
</organism>
<dbReference type="OrthoDB" id="74319at2759"/>
<dbReference type="InterPro" id="IPR011129">
    <property type="entry name" value="CSD"/>
</dbReference>
<feature type="compositionally biased region" description="Low complexity" evidence="6">
    <location>
        <begin position="474"/>
        <end position="499"/>
    </location>
</feature>
<feature type="compositionally biased region" description="Polar residues" evidence="6">
    <location>
        <begin position="460"/>
        <end position="473"/>
    </location>
</feature>
<feature type="non-terminal residue" evidence="8">
    <location>
        <position position="1"/>
    </location>
</feature>
<feature type="region of interest" description="Disordered" evidence="6">
    <location>
        <begin position="123"/>
        <end position="512"/>
    </location>
</feature>
<keyword evidence="3" id="KW-0677">Repeat</keyword>
<dbReference type="AlphaFoldDB" id="A0A034VYR4"/>
<feature type="compositionally biased region" description="Acidic residues" evidence="6">
    <location>
        <begin position="263"/>
        <end position="274"/>
    </location>
</feature>
<feature type="domain" description="CSD" evidence="7">
    <location>
        <begin position="839"/>
        <end position="907"/>
    </location>
</feature>
<dbReference type="PANTHER" id="PTHR12913:SF1">
    <property type="entry name" value="COLD SHOCK DOMAIN-CONTAINING PROTEIN E1"/>
    <property type="match status" value="1"/>
</dbReference>
<accession>A0A034VYR4</accession>
<feature type="compositionally biased region" description="Basic and acidic residues" evidence="6">
    <location>
        <begin position="1"/>
        <end position="18"/>
    </location>
</feature>
<feature type="compositionally biased region" description="Basic and acidic residues" evidence="6">
    <location>
        <begin position="58"/>
        <end position="73"/>
    </location>
</feature>
<dbReference type="PROSITE" id="PS00352">
    <property type="entry name" value="CSD_1"/>
    <property type="match status" value="1"/>
</dbReference>
<dbReference type="Pfam" id="PF00313">
    <property type="entry name" value="CSD"/>
    <property type="match status" value="2"/>
</dbReference>
<dbReference type="SUPFAM" id="SSF50249">
    <property type="entry name" value="Nucleic acid-binding proteins"/>
    <property type="match status" value="2"/>
</dbReference>
<feature type="compositionally biased region" description="Low complexity" evidence="6">
    <location>
        <begin position="216"/>
        <end position="262"/>
    </location>
</feature>
<feature type="compositionally biased region" description="Basic and acidic residues" evidence="6">
    <location>
        <begin position="420"/>
        <end position="429"/>
    </location>
</feature>
<dbReference type="EMBL" id="GAKP01011760">
    <property type="protein sequence ID" value="JAC47192.1"/>
    <property type="molecule type" value="Transcribed_RNA"/>
</dbReference>
<dbReference type="GO" id="GO:0005737">
    <property type="term" value="C:cytoplasm"/>
    <property type="evidence" value="ECO:0007669"/>
    <property type="project" value="UniProtKB-SubCell"/>
</dbReference>
<evidence type="ECO:0000256" key="4">
    <source>
        <dbReference type="ARBA" id="ARBA00022884"/>
    </source>
</evidence>
<dbReference type="InterPro" id="IPR019844">
    <property type="entry name" value="CSD_CS"/>
</dbReference>
<evidence type="ECO:0000259" key="7">
    <source>
        <dbReference type="PROSITE" id="PS51857"/>
    </source>
</evidence>
<evidence type="ECO:0000256" key="1">
    <source>
        <dbReference type="ARBA" id="ARBA00004496"/>
    </source>
</evidence>
<evidence type="ECO:0000256" key="5">
    <source>
        <dbReference type="ARBA" id="ARBA00044751"/>
    </source>
</evidence>
<evidence type="ECO:0000256" key="6">
    <source>
        <dbReference type="SAM" id="MobiDB-lite"/>
    </source>
</evidence>
<dbReference type="SMART" id="SM00357">
    <property type="entry name" value="CSP"/>
    <property type="match status" value="2"/>
</dbReference>
<evidence type="ECO:0000256" key="2">
    <source>
        <dbReference type="ARBA" id="ARBA00022490"/>
    </source>
</evidence>
<dbReference type="CDD" id="cd04458">
    <property type="entry name" value="CSP_CDS"/>
    <property type="match status" value="1"/>
</dbReference>
<feature type="compositionally biased region" description="Basic residues" evidence="6">
    <location>
        <begin position="649"/>
        <end position="663"/>
    </location>
</feature>
<keyword evidence="4" id="KW-0694">RNA-binding</keyword>
<feature type="compositionally biased region" description="Polar residues" evidence="6">
    <location>
        <begin position="593"/>
        <end position="602"/>
    </location>
</feature>
<dbReference type="Gene3D" id="2.40.50.140">
    <property type="entry name" value="Nucleic acid-binding proteins"/>
    <property type="match status" value="2"/>
</dbReference>
<dbReference type="InterPro" id="IPR012340">
    <property type="entry name" value="NA-bd_OB-fold"/>
</dbReference>
<evidence type="ECO:0000256" key="3">
    <source>
        <dbReference type="ARBA" id="ARBA00022737"/>
    </source>
</evidence>
<comment type="subcellular location">
    <subcellularLocation>
        <location evidence="1">Cytoplasm</location>
    </subcellularLocation>
</comment>
<dbReference type="PANTHER" id="PTHR12913">
    <property type="entry name" value="UNR PROTEIN N-RAS UPSTREAM GENE PROTEIN"/>
    <property type="match status" value="1"/>
</dbReference>
<feature type="compositionally biased region" description="Polar residues" evidence="6">
    <location>
        <begin position="90"/>
        <end position="110"/>
    </location>
</feature>
<feature type="region of interest" description="Disordered" evidence="6">
    <location>
        <begin position="723"/>
        <end position="749"/>
    </location>
</feature>
<dbReference type="InterPro" id="IPR002059">
    <property type="entry name" value="CSP_DNA-bd"/>
</dbReference>
<dbReference type="GO" id="GO:0003723">
    <property type="term" value="F:RNA binding"/>
    <property type="evidence" value="ECO:0007669"/>
    <property type="project" value="UniProtKB-KW"/>
</dbReference>
<feature type="compositionally biased region" description="Pro residues" evidence="6">
    <location>
        <begin position="616"/>
        <end position="627"/>
    </location>
</feature>
<name>A0A034VYR4_BACDO</name>
<feature type="region of interest" description="Disordered" evidence="6">
    <location>
        <begin position="1"/>
        <end position="110"/>
    </location>
</feature>